<protein>
    <submittedName>
        <fullName evidence="2">Uncharacterized protein</fullName>
    </submittedName>
</protein>
<gene>
    <name evidence="2" type="ORF">PoB_005892500</name>
</gene>
<reference evidence="2 3" key="1">
    <citation type="journal article" date="2021" name="Elife">
        <title>Chloroplast acquisition without the gene transfer in kleptoplastic sea slugs, Plakobranchus ocellatus.</title>
        <authorList>
            <person name="Maeda T."/>
            <person name="Takahashi S."/>
            <person name="Yoshida T."/>
            <person name="Shimamura S."/>
            <person name="Takaki Y."/>
            <person name="Nagai Y."/>
            <person name="Toyoda A."/>
            <person name="Suzuki Y."/>
            <person name="Arimoto A."/>
            <person name="Ishii H."/>
            <person name="Satoh N."/>
            <person name="Nishiyama T."/>
            <person name="Hasebe M."/>
            <person name="Maruyama T."/>
            <person name="Minagawa J."/>
            <person name="Obokata J."/>
            <person name="Shigenobu S."/>
        </authorList>
    </citation>
    <scope>NUCLEOTIDE SEQUENCE [LARGE SCALE GENOMIC DNA]</scope>
</reference>
<dbReference type="Proteomes" id="UP000735302">
    <property type="component" value="Unassembled WGS sequence"/>
</dbReference>
<dbReference type="AlphaFoldDB" id="A0AAV4CKM4"/>
<keyword evidence="3" id="KW-1185">Reference proteome</keyword>
<organism evidence="2 3">
    <name type="scientific">Plakobranchus ocellatus</name>
    <dbReference type="NCBI Taxonomy" id="259542"/>
    <lineage>
        <taxon>Eukaryota</taxon>
        <taxon>Metazoa</taxon>
        <taxon>Spiralia</taxon>
        <taxon>Lophotrochozoa</taxon>
        <taxon>Mollusca</taxon>
        <taxon>Gastropoda</taxon>
        <taxon>Heterobranchia</taxon>
        <taxon>Euthyneura</taxon>
        <taxon>Panpulmonata</taxon>
        <taxon>Sacoglossa</taxon>
        <taxon>Placobranchoidea</taxon>
        <taxon>Plakobranchidae</taxon>
        <taxon>Plakobranchus</taxon>
    </lineage>
</organism>
<name>A0AAV4CKM4_9GAST</name>
<sequence>MSQLTNTLLLKLGRDPLLCSRYPELCQRQNELTTGSATVHKAGRPVLDPLPQHLVRRPSRPRSMPSSPRSLRRACITGPNGMQYLIASPPRDLQVPFCRGFEPRHRRPGLTEGLRA</sequence>
<evidence type="ECO:0000256" key="1">
    <source>
        <dbReference type="SAM" id="MobiDB-lite"/>
    </source>
</evidence>
<proteinExistence type="predicted"/>
<evidence type="ECO:0000313" key="3">
    <source>
        <dbReference type="Proteomes" id="UP000735302"/>
    </source>
</evidence>
<feature type="region of interest" description="Disordered" evidence="1">
    <location>
        <begin position="36"/>
        <end position="72"/>
    </location>
</feature>
<dbReference type="EMBL" id="BLXT01006630">
    <property type="protein sequence ID" value="GFO32420.1"/>
    <property type="molecule type" value="Genomic_DNA"/>
</dbReference>
<evidence type="ECO:0000313" key="2">
    <source>
        <dbReference type="EMBL" id="GFO32420.1"/>
    </source>
</evidence>
<accession>A0AAV4CKM4</accession>
<comment type="caution">
    <text evidence="2">The sequence shown here is derived from an EMBL/GenBank/DDBJ whole genome shotgun (WGS) entry which is preliminary data.</text>
</comment>